<dbReference type="EMBL" id="JAHRIQ010000006">
    <property type="protein sequence ID" value="MEQ2219927.1"/>
    <property type="molecule type" value="Genomic_DNA"/>
</dbReference>
<keyword evidence="3" id="KW-1185">Reference proteome</keyword>
<comment type="caution">
    <text evidence="2">The sequence shown here is derived from an EMBL/GenBank/DDBJ whole genome shotgun (WGS) entry which is preliminary data.</text>
</comment>
<evidence type="ECO:0000256" key="1">
    <source>
        <dbReference type="SAM" id="MobiDB-lite"/>
    </source>
</evidence>
<accession>A0ABV0SJ27</accession>
<evidence type="ECO:0000313" key="2">
    <source>
        <dbReference type="EMBL" id="MEQ2219927.1"/>
    </source>
</evidence>
<feature type="compositionally biased region" description="Basic residues" evidence="1">
    <location>
        <begin position="68"/>
        <end position="81"/>
    </location>
</feature>
<gene>
    <name evidence="2" type="ORF">ILYODFUR_000126</name>
</gene>
<protein>
    <submittedName>
        <fullName evidence="2">Uncharacterized protein</fullName>
    </submittedName>
</protein>
<sequence>MLHVASEPIVVSRLTSVPCVRQTERRAPGETKAAERARSGGSTEQSRESLVYNSKGNPNLGFQPRFSLTRRRMETRRRQGKKGYQQLDKLRVRSLLTNRHP</sequence>
<feature type="region of interest" description="Disordered" evidence="1">
    <location>
        <begin position="21"/>
        <end position="101"/>
    </location>
</feature>
<name>A0ABV0SJ27_9TELE</name>
<reference evidence="2 3" key="1">
    <citation type="submission" date="2021-06" db="EMBL/GenBank/DDBJ databases">
        <authorList>
            <person name="Palmer J.M."/>
        </authorList>
    </citation>
    <scope>NUCLEOTIDE SEQUENCE [LARGE SCALE GENOMIC DNA]</scope>
    <source>
        <strain evidence="3">if_2019</strain>
        <tissue evidence="2">Muscle</tissue>
    </source>
</reference>
<feature type="compositionally biased region" description="Basic and acidic residues" evidence="1">
    <location>
        <begin position="22"/>
        <end position="38"/>
    </location>
</feature>
<dbReference type="Proteomes" id="UP001482620">
    <property type="component" value="Unassembled WGS sequence"/>
</dbReference>
<evidence type="ECO:0000313" key="3">
    <source>
        <dbReference type="Proteomes" id="UP001482620"/>
    </source>
</evidence>
<organism evidence="2 3">
    <name type="scientific">Ilyodon furcidens</name>
    <name type="common">goldbreast splitfin</name>
    <dbReference type="NCBI Taxonomy" id="33524"/>
    <lineage>
        <taxon>Eukaryota</taxon>
        <taxon>Metazoa</taxon>
        <taxon>Chordata</taxon>
        <taxon>Craniata</taxon>
        <taxon>Vertebrata</taxon>
        <taxon>Euteleostomi</taxon>
        <taxon>Actinopterygii</taxon>
        <taxon>Neopterygii</taxon>
        <taxon>Teleostei</taxon>
        <taxon>Neoteleostei</taxon>
        <taxon>Acanthomorphata</taxon>
        <taxon>Ovalentaria</taxon>
        <taxon>Atherinomorphae</taxon>
        <taxon>Cyprinodontiformes</taxon>
        <taxon>Goodeidae</taxon>
        <taxon>Ilyodon</taxon>
    </lineage>
</organism>
<proteinExistence type="predicted"/>